<organism evidence="1 2">
    <name type="scientific">Furculomyces boomerangus</name>
    <dbReference type="NCBI Taxonomy" id="61424"/>
    <lineage>
        <taxon>Eukaryota</taxon>
        <taxon>Fungi</taxon>
        <taxon>Fungi incertae sedis</taxon>
        <taxon>Zoopagomycota</taxon>
        <taxon>Kickxellomycotina</taxon>
        <taxon>Harpellomycetes</taxon>
        <taxon>Harpellales</taxon>
        <taxon>Harpellaceae</taxon>
        <taxon>Furculomyces</taxon>
    </lineage>
</organism>
<reference evidence="1 2" key="1">
    <citation type="journal article" date="2018" name="MBio">
        <title>Comparative Genomics Reveals the Core Gene Toolbox for the Fungus-Insect Symbiosis.</title>
        <authorList>
            <person name="Wang Y."/>
            <person name="Stata M."/>
            <person name="Wang W."/>
            <person name="Stajich J.E."/>
            <person name="White M.M."/>
            <person name="Moncalvo J.M."/>
        </authorList>
    </citation>
    <scope>NUCLEOTIDE SEQUENCE [LARGE SCALE GENOMIC DNA]</scope>
    <source>
        <strain evidence="1 2">AUS-77-4</strain>
    </source>
</reference>
<evidence type="ECO:0000313" key="1">
    <source>
        <dbReference type="EMBL" id="PVU89965.1"/>
    </source>
</evidence>
<evidence type="ECO:0000313" key="2">
    <source>
        <dbReference type="Proteomes" id="UP000245699"/>
    </source>
</evidence>
<dbReference type="Proteomes" id="UP000245699">
    <property type="component" value="Unassembled WGS sequence"/>
</dbReference>
<dbReference type="AlphaFoldDB" id="A0A2T9YCC6"/>
<comment type="caution">
    <text evidence="1">The sequence shown here is derived from an EMBL/GenBank/DDBJ whole genome shotgun (WGS) entry which is preliminary data.</text>
</comment>
<dbReference type="EMBL" id="MBFT01000513">
    <property type="protein sequence ID" value="PVU89965.1"/>
    <property type="molecule type" value="Genomic_DNA"/>
</dbReference>
<protein>
    <submittedName>
        <fullName evidence="1">Uncharacterized protein</fullName>
    </submittedName>
</protein>
<accession>A0A2T9YCC6</accession>
<name>A0A2T9YCC6_9FUNG</name>
<sequence>MKVLIKSSELASFLVKKTNNNLDEIKTLVQNKFEEACNSKAFISSLLYQTELNGLDYTTDEATRFYNYILIIAISKGFNEIVDKLLQLTKLVECKKIAYEDNTESSENSRSYSENDDIDNGTLMALFQDLKTKKILDRFLKAYRSHHNVLDEYKLFMDVIIGSKNLESMKLHQKPDLKCIKEIMYGAAIEKNKAIVQRMIKYRSNLDIPEREVTYHKLQGLLDGAAQSGSMEFYDYALEKAKSTNVKIGMSVYYAIVHENLGLVRHVLERRIENTLDEYDDYEMYFNIVFDDFKT</sequence>
<gene>
    <name evidence="1" type="ORF">BB559_004834</name>
</gene>
<keyword evidence="2" id="KW-1185">Reference proteome</keyword>
<proteinExistence type="predicted"/>